<organism evidence="1 2">
    <name type="scientific">Plasmodium vinckei lentum</name>
    <dbReference type="NCBI Taxonomy" id="138297"/>
    <lineage>
        <taxon>Eukaryota</taxon>
        <taxon>Sar</taxon>
        <taxon>Alveolata</taxon>
        <taxon>Apicomplexa</taxon>
        <taxon>Aconoidasida</taxon>
        <taxon>Haemosporida</taxon>
        <taxon>Plasmodiidae</taxon>
        <taxon>Plasmodium</taxon>
        <taxon>Plasmodium (Vinckeia)</taxon>
    </lineage>
</organism>
<evidence type="ECO:0000313" key="1">
    <source>
        <dbReference type="EMBL" id="CAD2084621.1"/>
    </source>
</evidence>
<dbReference type="EMBL" id="LR865364">
    <property type="protein sequence ID" value="CAD2084621.1"/>
    <property type="molecule type" value="Genomic_DNA"/>
</dbReference>
<accession>A0A6V7RVC2</accession>
<proteinExistence type="predicted"/>
<dbReference type="VEuPathDB" id="PlasmoDB:PVLDE_0201120"/>
<gene>
    <name evidence="1" type="ORF">PVLDE_0201120</name>
</gene>
<sequence>MNNSYNTLRYSSSTIYNTNKTNILKEMPQNMSSSIYINNFNMQNDLVNIILEDCIKEWFPFLNDREDQKGDDRVKEKREEGDDEKSINKIEKENIKDEIIKLKTFYKGVKSTNFPLKKLYKSERNIFNLNNEQDDEDIFFNSDGVYMGILRENGKIQDKDNFYNINDKQFEKQTFNYMSGNTKFYDCIFTEDDEKSNKLCKKMSSEDEYIQEYINQEKNETIQEWEKNKKIKNGVKYDIKNNNRSYDRSRYNSESDSVLLKRKKGSDIKGEDDIFLNIKEYDTGGVKVGQASNGKDYQTIEKIEKNESKENTLDDKNDFINKYSRKEKEMCISKVKNFNYGNEIDIKKESRELSLNIMNESGKSVMDNDGEAPFDKKSISTIIQEIKFEDSKEKNYSMDSYGNIYLNACLKVLKVDINYFLIPKDIGNEELLNEKKKIKEILKLYDKLFYSHFKFIPNKFYKETLRPIYSYYQNLKSTIGLGTPNSSLDLTSRRSCSISKNYEIRASSAPKAHSGEGNSVKGKTHEHMEYTNLGSFSNLINDMSVKKILLDVDESADISHMENEYKFLYNDLVKLKNLLIKKRNYKNILFDYQKRFVQLNNRCVKTYKDIYPVEKEYKIYTQIKKETVEVINSINANYKKYYLGK</sequence>
<dbReference type="Proteomes" id="UP000515308">
    <property type="component" value="Chromosome PVLDE_02"/>
</dbReference>
<evidence type="ECO:0000313" key="2">
    <source>
        <dbReference type="Proteomes" id="UP000515308"/>
    </source>
</evidence>
<protein>
    <submittedName>
        <fullName evidence="1">Uncharacterized protein</fullName>
    </submittedName>
</protein>
<dbReference type="AlphaFoldDB" id="A0A6V7RVC2"/>
<reference evidence="1 2" key="1">
    <citation type="submission" date="2020-08" db="EMBL/GenBank/DDBJ databases">
        <authorList>
            <person name="Ramaprasad A."/>
        </authorList>
    </citation>
    <scope>NUCLEOTIDE SEQUENCE [LARGE SCALE GENOMIC DNA]</scope>
</reference>
<name>A0A6V7RVC2_PLAVN</name>